<dbReference type="InterPro" id="IPR009011">
    <property type="entry name" value="Man6P_isomerase_rcpt-bd_dom_sf"/>
</dbReference>
<dbReference type="Proteomes" id="UP000190831">
    <property type="component" value="Chromosome H"/>
</dbReference>
<dbReference type="InterPro" id="IPR039794">
    <property type="entry name" value="Gtb1-like"/>
</dbReference>
<dbReference type="AlphaFoldDB" id="A0A1G4MK11"/>
<keyword evidence="5" id="KW-0175">Coiled coil</keyword>
<dbReference type="STRING" id="4955.A0A1G4MK11"/>
<dbReference type="OMA" id="CCDCSDE"/>
<protein>
    <recommendedName>
        <fullName evidence="1">Glucosidase 2 subunit beta</fullName>
    </recommendedName>
</protein>
<evidence type="ECO:0000256" key="4">
    <source>
        <dbReference type="ARBA" id="ARBA00023157"/>
    </source>
</evidence>
<evidence type="ECO:0000256" key="3">
    <source>
        <dbReference type="ARBA" id="ARBA00022824"/>
    </source>
</evidence>
<sequence>MLFSVGILLQISGSLVAAESLRGVADELLYLYRPLATDSTKWACLSDPSIVLNLSQINDNYCDCPDGSDEPGTSACGSKSRFFCENQGFAPRYISGSKVDDGVCDCCDCSDENFASNSSWVGSQSCQDLHSEYEQLISKELREQRRGSLALTKLKSEYGVSTIDGDSGEEQQIQDLTSSIEELNKALIACEQDLKEKTALYRRKLRVDNPTLYNFEKLNISYLSSTVDYLFTNVEAISRSYHSLIHIMDDLTYDFNKKLNDQVVNGNVMKYIDYMQKHSGDIEVSPQFDQEQREQVKKYLTSELPQMFRKGSSSYPLLAIKGKFAMVKAIIKVKMKYKDEVLEVIKHLCELMDDVSTNYNVNVQDAGVRKAVSAYGDFLAEYAGIFDVIEVPEKFKLELQRLEDFLDDEAPRVAASAYDVENTIVQQIKNFLSKFRSSVSDGLSNLGDLEATIATIESNRALLNHELQERKNDLQELLRLADIDNSEKDARKIKEISELFHKMDPGCINDAFNNYLYQICFNSEEGRIVQKEDKPQGNSVLIGKFQNFKLDPEISAQRFIDGLRNEHSESDLLAHLESEERSDKTKLLIGNLPDVNSGLIITYGGGARCWNGPARSAQVSFRCSDTFKLRNVYEPTRCHYVFEIDGPLGCTSSFNYEYPAWF</sequence>
<dbReference type="GO" id="GO:0017177">
    <property type="term" value="C:glucosidase II complex"/>
    <property type="evidence" value="ECO:0007669"/>
    <property type="project" value="TreeGrafter"/>
</dbReference>
<proteinExistence type="predicted"/>
<keyword evidence="9" id="KW-1185">Reference proteome</keyword>
<evidence type="ECO:0000256" key="1">
    <source>
        <dbReference type="ARBA" id="ARBA00022387"/>
    </source>
</evidence>
<reference evidence="8 9" key="1">
    <citation type="submission" date="2016-03" db="EMBL/GenBank/DDBJ databases">
        <authorList>
            <person name="Devillers H."/>
        </authorList>
    </citation>
    <scope>NUCLEOTIDE SEQUENCE [LARGE SCALE GENOMIC DNA]</scope>
    <source>
        <strain evidence="8">CBS 6772</strain>
    </source>
</reference>
<dbReference type="OrthoDB" id="28322at2759"/>
<name>A0A1G4MK11_LACFM</name>
<dbReference type="Gene3D" id="2.70.130.10">
    <property type="entry name" value="Mannose-6-phosphate receptor binding domain"/>
    <property type="match status" value="1"/>
</dbReference>
<evidence type="ECO:0000256" key="6">
    <source>
        <dbReference type="SAM" id="SignalP"/>
    </source>
</evidence>
<keyword evidence="2 6" id="KW-0732">Signal</keyword>
<feature type="domain" description="MRH" evidence="7">
    <location>
        <begin position="505"/>
        <end position="652"/>
    </location>
</feature>
<dbReference type="InterPro" id="IPR036607">
    <property type="entry name" value="PRKCSH"/>
</dbReference>
<organism evidence="8 9">
    <name type="scientific">Lachancea fermentati</name>
    <name type="common">Zygosaccharomyces fermentati</name>
    <dbReference type="NCBI Taxonomy" id="4955"/>
    <lineage>
        <taxon>Eukaryota</taxon>
        <taxon>Fungi</taxon>
        <taxon>Dikarya</taxon>
        <taxon>Ascomycota</taxon>
        <taxon>Saccharomycotina</taxon>
        <taxon>Saccharomycetes</taxon>
        <taxon>Saccharomycetales</taxon>
        <taxon>Saccharomycetaceae</taxon>
        <taxon>Lachancea</taxon>
    </lineage>
</organism>
<gene>
    <name evidence="8" type="ORF">LAFE_0H05446G</name>
</gene>
<feature type="coiled-coil region" evidence="5">
    <location>
        <begin position="173"/>
        <end position="200"/>
    </location>
</feature>
<dbReference type="PROSITE" id="PS51914">
    <property type="entry name" value="MRH"/>
    <property type="match status" value="1"/>
</dbReference>
<dbReference type="InterPro" id="IPR044865">
    <property type="entry name" value="MRH_dom"/>
</dbReference>
<dbReference type="Pfam" id="PF13015">
    <property type="entry name" value="PRKCSH_1"/>
    <property type="match status" value="1"/>
</dbReference>
<dbReference type="SUPFAM" id="SSF50911">
    <property type="entry name" value="Mannose 6-phosphate receptor domain"/>
    <property type="match status" value="1"/>
</dbReference>
<dbReference type="PANTHER" id="PTHR12630">
    <property type="entry name" value="N-LINKED OLIGOSACCHARIDE PROCESSING"/>
    <property type="match status" value="1"/>
</dbReference>
<feature type="signal peptide" evidence="6">
    <location>
        <begin position="1"/>
        <end position="18"/>
    </location>
</feature>
<keyword evidence="3" id="KW-0256">Endoplasmic reticulum</keyword>
<evidence type="ECO:0000256" key="2">
    <source>
        <dbReference type="ARBA" id="ARBA00022729"/>
    </source>
</evidence>
<evidence type="ECO:0000259" key="7">
    <source>
        <dbReference type="PROSITE" id="PS51914"/>
    </source>
</evidence>
<dbReference type="EMBL" id="LT598491">
    <property type="protein sequence ID" value="SCW04079.1"/>
    <property type="molecule type" value="Genomic_DNA"/>
</dbReference>
<evidence type="ECO:0000313" key="9">
    <source>
        <dbReference type="Proteomes" id="UP000190831"/>
    </source>
</evidence>
<accession>A0A1G4MK11</accession>
<evidence type="ECO:0000313" key="8">
    <source>
        <dbReference type="EMBL" id="SCW04079.1"/>
    </source>
</evidence>
<keyword evidence="4" id="KW-1015">Disulfide bond</keyword>
<evidence type="ECO:0000256" key="5">
    <source>
        <dbReference type="SAM" id="Coils"/>
    </source>
</evidence>
<dbReference type="PANTHER" id="PTHR12630:SF1">
    <property type="entry name" value="GLUCOSIDASE 2 SUBUNIT BETA"/>
    <property type="match status" value="1"/>
</dbReference>
<dbReference type="Pfam" id="PF12999">
    <property type="entry name" value="PRKCSH-like"/>
    <property type="match status" value="1"/>
</dbReference>
<dbReference type="InterPro" id="IPR028146">
    <property type="entry name" value="PRKCSH_N"/>
</dbReference>
<dbReference type="GO" id="GO:0006491">
    <property type="term" value="P:N-glycan processing"/>
    <property type="evidence" value="ECO:0007669"/>
    <property type="project" value="TreeGrafter"/>
</dbReference>
<feature type="chain" id="PRO_5009237413" description="Glucosidase 2 subunit beta" evidence="6">
    <location>
        <begin position="19"/>
        <end position="662"/>
    </location>
</feature>